<proteinExistence type="predicted"/>
<protein>
    <submittedName>
        <fullName evidence="2">Methionine adenosyltransferase regulatory beta subunit</fullName>
    </submittedName>
</protein>
<dbReference type="GO" id="GO:0048269">
    <property type="term" value="C:methionine adenosyltransferase complex"/>
    <property type="evidence" value="ECO:0007669"/>
    <property type="project" value="TreeGrafter"/>
</dbReference>
<feature type="domain" description="RmlD-like substrate binding" evidence="1">
    <location>
        <begin position="6"/>
        <end position="303"/>
    </location>
</feature>
<dbReference type="EMBL" id="ADBJ01000037">
    <property type="protein sequence ID" value="EFA78738.1"/>
    <property type="molecule type" value="Genomic_DNA"/>
</dbReference>
<dbReference type="PANTHER" id="PTHR10491:SF4">
    <property type="entry name" value="METHIONINE ADENOSYLTRANSFERASE 2 SUBUNIT BETA"/>
    <property type="match status" value="1"/>
</dbReference>
<dbReference type="InterPro" id="IPR005913">
    <property type="entry name" value="dTDP_dehydrorham_reduct"/>
</dbReference>
<dbReference type="UniPathway" id="UPA00315">
    <property type="reaction ID" value="UER00080"/>
</dbReference>
<dbReference type="Gene3D" id="3.40.50.720">
    <property type="entry name" value="NAD(P)-binding Rossmann-like Domain"/>
    <property type="match status" value="1"/>
</dbReference>
<accession>D3BIW4</accession>
<evidence type="ECO:0000259" key="1">
    <source>
        <dbReference type="Pfam" id="PF04321"/>
    </source>
</evidence>
<dbReference type="GeneID" id="31363679"/>
<dbReference type="InterPro" id="IPR036291">
    <property type="entry name" value="NAD(P)-bd_dom_sf"/>
</dbReference>
<keyword evidence="3" id="KW-1185">Reference proteome</keyword>
<dbReference type="RefSeq" id="XP_020430862.1">
    <property type="nucleotide sequence ID" value="XM_020579023.1"/>
</dbReference>
<dbReference type="AlphaFoldDB" id="D3BIW4"/>
<dbReference type="Pfam" id="PF04321">
    <property type="entry name" value="RmlD_sub_bind"/>
    <property type="match status" value="1"/>
</dbReference>
<dbReference type="GO" id="GO:0006556">
    <property type="term" value="P:S-adenosylmethionine biosynthetic process"/>
    <property type="evidence" value="ECO:0007669"/>
    <property type="project" value="UniProtKB-UniPathway"/>
</dbReference>
<sequence>MTDKIRVLVTGSSGLLGRAFMRTFAGCADKFNVLGLAFSRYEKYKNQFPLEHVDINDRVQLTDIVNRFKPDVIIHSAAERRPDICENDKDRVIQLNVKSTEFINELAMNVGAYLVLISSDYVFDGENAPYKTDAQTNPLSFYGETKRASEVVCLKNPRNIILRVPVLYGQVETLSESAVTVVAEQIKKNANVEIDNWQLRYPTLVDDVAKCTLMLICKKKENGDSISGIYHFTDNQKLTKYEMAVVMAKVLGIDASQIKPGNSKPSGAPRPYNAQLDTTATSQLIGVLPSTNFETAITSILNNTP</sequence>
<dbReference type="InParanoid" id="D3BIW4"/>
<gene>
    <name evidence="2" type="ORF">PPL_08199</name>
</gene>
<comment type="caution">
    <text evidence="2">The sequence shown here is derived from an EMBL/GenBank/DDBJ whole genome shotgun (WGS) entry which is preliminary data.</text>
</comment>
<keyword evidence="2" id="KW-0808">Transferase</keyword>
<organism evidence="2 3">
    <name type="scientific">Heterostelium pallidum (strain ATCC 26659 / Pp 5 / PN500)</name>
    <name type="common">Cellular slime mold</name>
    <name type="synonym">Polysphondylium pallidum</name>
    <dbReference type="NCBI Taxonomy" id="670386"/>
    <lineage>
        <taxon>Eukaryota</taxon>
        <taxon>Amoebozoa</taxon>
        <taxon>Evosea</taxon>
        <taxon>Eumycetozoa</taxon>
        <taxon>Dictyostelia</taxon>
        <taxon>Acytosteliales</taxon>
        <taxon>Acytosteliaceae</taxon>
        <taxon>Heterostelium</taxon>
    </lineage>
</organism>
<dbReference type="GO" id="GO:0048270">
    <property type="term" value="F:methionine adenosyltransferase regulator activity"/>
    <property type="evidence" value="ECO:0007669"/>
    <property type="project" value="TreeGrafter"/>
</dbReference>
<reference evidence="2 3" key="1">
    <citation type="journal article" date="2011" name="Genome Res.">
        <title>Phylogeny-wide analysis of social amoeba genomes highlights ancient origins for complex intercellular communication.</title>
        <authorList>
            <person name="Heidel A.J."/>
            <person name="Lawal H.M."/>
            <person name="Felder M."/>
            <person name="Schilde C."/>
            <person name="Helps N.R."/>
            <person name="Tunggal B."/>
            <person name="Rivero F."/>
            <person name="John U."/>
            <person name="Schleicher M."/>
            <person name="Eichinger L."/>
            <person name="Platzer M."/>
            <person name="Noegel A.A."/>
            <person name="Schaap P."/>
            <person name="Gloeckner G."/>
        </authorList>
    </citation>
    <scope>NUCLEOTIDE SEQUENCE [LARGE SCALE GENOMIC DNA]</scope>
    <source>
        <strain evidence="3">ATCC 26659 / Pp 5 / PN500</strain>
    </source>
</reference>
<dbReference type="OMA" id="IRTAWVY"/>
<dbReference type="GO" id="GO:0016740">
    <property type="term" value="F:transferase activity"/>
    <property type="evidence" value="ECO:0007669"/>
    <property type="project" value="UniProtKB-KW"/>
</dbReference>
<evidence type="ECO:0000313" key="3">
    <source>
        <dbReference type="Proteomes" id="UP000001396"/>
    </source>
</evidence>
<dbReference type="SUPFAM" id="SSF51735">
    <property type="entry name" value="NAD(P)-binding Rossmann-fold domains"/>
    <property type="match status" value="1"/>
</dbReference>
<dbReference type="InterPro" id="IPR029903">
    <property type="entry name" value="RmlD-like-bd"/>
</dbReference>
<dbReference type="FunCoup" id="D3BIW4">
    <property type="interactions" value="141"/>
</dbReference>
<evidence type="ECO:0000313" key="2">
    <source>
        <dbReference type="EMBL" id="EFA78738.1"/>
    </source>
</evidence>
<dbReference type="CDD" id="cd05254">
    <property type="entry name" value="dTDP_HR_like_SDR_e"/>
    <property type="match status" value="1"/>
</dbReference>
<dbReference type="FunFam" id="3.40.50.720:FF:000357">
    <property type="entry name" value="Methionine adenosyltransferase 2 subunit beta"/>
    <property type="match status" value="1"/>
</dbReference>
<dbReference type="PANTHER" id="PTHR10491">
    <property type="entry name" value="DTDP-4-DEHYDRORHAMNOSE REDUCTASE"/>
    <property type="match status" value="1"/>
</dbReference>
<dbReference type="Proteomes" id="UP000001396">
    <property type="component" value="Unassembled WGS sequence"/>
</dbReference>
<name>D3BIW4_HETP5</name>
<dbReference type="STRING" id="670386.D3BIW4"/>